<dbReference type="GO" id="GO:0004595">
    <property type="term" value="F:pantetheine-phosphate adenylyltransferase activity"/>
    <property type="evidence" value="ECO:0007669"/>
    <property type="project" value="UniProtKB-UniRule"/>
</dbReference>
<comment type="similarity">
    <text evidence="9">Belongs to the bacterial CoaD family.</text>
</comment>
<feature type="domain" description="Cytidyltransferase-like" evidence="10">
    <location>
        <begin position="5"/>
        <end position="133"/>
    </location>
</feature>
<dbReference type="RefSeq" id="WP_312032168.1">
    <property type="nucleotide sequence ID" value="NZ_CP051151.1"/>
</dbReference>
<dbReference type="NCBIfam" id="TIGR00125">
    <property type="entry name" value="cyt_tran_rel"/>
    <property type="match status" value="1"/>
</dbReference>
<dbReference type="InterPro" id="IPR001980">
    <property type="entry name" value="PPAT"/>
</dbReference>
<name>A0A7L6N538_9MOLU</name>
<dbReference type="EC" id="2.7.7.3" evidence="9"/>
<dbReference type="UniPathway" id="UPA00241">
    <property type="reaction ID" value="UER00355"/>
</dbReference>
<feature type="binding site" evidence="9">
    <location>
        <position position="9"/>
    </location>
    <ligand>
        <name>substrate</name>
    </ligand>
</feature>
<keyword evidence="4 9" id="KW-0547">Nucleotide-binding</keyword>
<dbReference type="NCBIfam" id="TIGR01510">
    <property type="entry name" value="coaD_prev_kdtB"/>
    <property type="match status" value="1"/>
</dbReference>
<feature type="binding site" evidence="9">
    <location>
        <begin position="9"/>
        <end position="10"/>
    </location>
    <ligand>
        <name>ATP</name>
        <dbReference type="ChEBI" id="CHEBI:30616"/>
    </ligand>
</feature>
<keyword evidence="5 9" id="KW-0067">ATP-binding</keyword>
<dbReference type="PANTHER" id="PTHR21342">
    <property type="entry name" value="PHOSPHOPANTETHEINE ADENYLYLTRANSFERASE"/>
    <property type="match status" value="1"/>
</dbReference>
<comment type="catalytic activity">
    <reaction evidence="8 9">
        <text>(R)-4'-phosphopantetheine + ATP + H(+) = 3'-dephospho-CoA + diphosphate</text>
        <dbReference type="Rhea" id="RHEA:19801"/>
        <dbReference type="ChEBI" id="CHEBI:15378"/>
        <dbReference type="ChEBI" id="CHEBI:30616"/>
        <dbReference type="ChEBI" id="CHEBI:33019"/>
        <dbReference type="ChEBI" id="CHEBI:57328"/>
        <dbReference type="ChEBI" id="CHEBI:61723"/>
        <dbReference type="EC" id="2.7.7.3"/>
    </reaction>
</comment>
<keyword evidence="6 9" id="KW-0460">Magnesium</keyword>
<feature type="binding site" evidence="9">
    <location>
        <position position="41"/>
    </location>
    <ligand>
        <name>substrate</name>
    </ligand>
</feature>
<dbReference type="GO" id="GO:0015937">
    <property type="term" value="P:coenzyme A biosynthetic process"/>
    <property type="evidence" value="ECO:0007669"/>
    <property type="project" value="UniProtKB-UniRule"/>
</dbReference>
<protein>
    <recommendedName>
        <fullName evidence="9">Phosphopantetheine adenylyltransferase</fullName>
        <ecNumber evidence="9">2.7.7.3</ecNumber>
    </recommendedName>
    <alternativeName>
        <fullName evidence="9">Dephospho-CoA pyrophosphorylase</fullName>
    </alternativeName>
    <alternativeName>
        <fullName evidence="9">Pantetheine-phosphate adenylyltransferase</fullName>
        <shortName evidence="9">PPAT</shortName>
    </alternativeName>
</protein>
<evidence type="ECO:0000256" key="6">
    <source>
        <dbReference type="ARBA" id="ARBA00022842"/>
    </source>
</evidence>
<dbReference type="KEGG" id="tbk:HF295_01965"/>
<organism evidence="11 12">
    <name type="scientific">Hujiaoplasma nucleasis</name>
    <dbReference type="NCBI Taxonomy" id="2725268"/>
    <lineage>
        <taxon>Bacteria</taxon>
        <taxon>Bacillati</taxon>
        <taxon>Mycoplasmatota</taxon>
        <taxon>Mollicutes</taxon>
        <taxon>Candidatus Izemoplasmatales</taxon>
        <taxon>Hujiaoplasmataceae</taxon>
        <taxon>Hujiaoplasma</taxon>
    </lineage>
</organism>
<dbReference type="AlphaFoldDB" id="A0A7L6N538"/>
<evidence type="ECO:0000256" key="4">
    <source>
        <dbReference type="ARBA" id="ARBA00022741"/>
    </source>
</evidence>
<comment type="function">
    <text evidence="9">Reversibly transfers an adenylyl group from ATP to 4'-phosphopantetheine, yielding dephospho-CoA (dPCoA) and pyrophosphate.</text>
</comment>
<dbReference type="CDD" id="cd02163">
    <property type="entry name" value="PPAT"/>
    <property type="match status" value="1"/>
</dbReference>
<feature type="binding site" evidence="9">
    <location>
        <begin position="123"/>
        <end position="129"/>
    </location>
    <ligand>
        <name>ATP</name>
        <dbReference type="ChEBI" id="CHEBI:30616"/>
    </ligand>
</feature>
<dbReference type="SUPFAM" id="SSF52374">
    <property type="entry name" value="Nucleotidylyl transferase"/>
    <property type="match status" value="1"/>
</dbReference>
<feature type="site" description="Transition state stabilizer" evidence="9">
    <location>
        <position position="17"/>
    </location>
</feature>
<feature type="binding site" evidence="9">
    <location>
        <position position="98"/>
    </location>
    <ligand>
        <name>ATP</name>
        <dbReference type="ChEBI" id="CHEBI:30616"/>
    </ligand>
</feature>
<feature type="binding site" evidence="9">
    <location>
        <position position="87"/>
    </location>
    <ligand>
        <name>substrate</name>
    </ligand>
</feature>
<feature type="binding site" evidence="9">
    <location>
        <position position="73"/>
    </location>
    <ligand>
        <name>substrate</name>
    </ligand>
</feature>
<dbReference type="GO" id="GO:0005524">
    <property type="term" value="F:ATP binding"/>
    <property type="evidence" value="ECO:0007669"/>
    <property type="project" value="UniProtKB-KW"/>
</dbReference>
<dbReference type="EMBL" id="CP051151">
    <property type="protein sequence ID" value="QLY39689.1"/>
    <property type="molecule type" value="Genomic_DNA"/>
</dbReference>
<keyword evidence="12" id="KW-1185">Reference proteome</keyword>
<dbReference type="InterPro" id="IPR014729">
    <property type="entry name" value="Rossmann-like_a/b/a_fold"/>
</dbReference>
<dbReference type="Proteomes" id="UP000512167">
    <property type="component" value="Chromosome"/>
</dbReference>
<evidence type="ECO:0000256" key="2">
    <source>
        <dbReference type="ARBA" id="ARBA00022679"/>
    </source>
</evidence>
<keyword evidence="7 9" id="KW-0173">Coenzyme A biosynthesis</keyword>
<evidence type="ECO:0000256" key="9">
    <source>
        <dbReference type="HAMAP-Rule" id="MF_00151"/>
    </source>
</evidence>
<evidence type="ECO:0000256" key="7">
    <source>
        <dbReference type="ARBA" id="ARBA00022993"/>
    </source>
</evidence>
<dbReference type="GO" id="GO:0005737">
    <property type="term" value="C:cytoplasm"/>
    <property type="evidence" value="ECO:0007669"/>
    <property type="project" value="UniProtKB-SubCell"/>
</dbReference>
<feature type="binding site" evidence="9">
    <location>
        <position position="17"/>
    </location>
    <ligand>
        <name>ATP</name>
        <dbReference type="ChEBI" id="CHEBI:30616"/>
    </ligand>
</feature>
<evidence type="ECO:0000256" key="5">
    <source>
        <dbReference type="ARBA" id="ARBA00022840"/>
    </source>
</evidence>
<sequence length="160" mass="18191">MRIGFYPGSFDPITLGHLDIITRGAKLFDKLYIAVSYNPNKRTTFTTEERIDLVKECVSDLDNVEVIESQKLTVNHCLEVGATHILRGLRAVTDYDYEFQMTNFNHEINDQVDTVFLMTQGKYSFLSSSSVRELAGFKGDVSPFVPENVVKAINKKFNIK</sequence>
<evidence type="ECO:0000256" key="8">
    <source>
        <dbReference type="ARBA" id="ARBA00029346"/>
    </source>
</evidence>
<evidence type="ECO:0000256" key="3">
    <source>
        <dbReference type="ARBA" id="ARBA00022695"/>
    </source>
</evidence>
<comment type="cofactor">
    <cofactor evidence="9">
        <name>Mg(2+)</name>
        <dbReference type="ChEBI" id="CHEBI:18420"/>
    </cofactor>
</comment>
<evidence type="ECO:0000313" key="11">
    <source>
        <dbReference type="EMBL" id="QLY39689.1"/>
    </source>
</evidence>
<dbReference type="InterPro" id="IPR004821">
    <property type="entry name" value="Cyt_trans-like"/>
</dbReference>
<evidence type="ECO:0000259" key="10">
    <source>
        <dbReference type="Pfam" id="PF01467"/>
    </source>
</evidence>
<feature type="binding site" evidence="9">
    <location>
        <begin position="88"/>
        <end position="90"/>
    </location>
    <ligand>
        <name>ATP</name>
        <dbReference type="ChEBI" id="CHEBI:30616"/>
    </ligand>
</feature>
<dbReference type="PRINTS" id="PR01020">
    <property type="entry name" value="LPSBIOSNTHSS"/>
</dbReference>
<dbReference type="Pfam" id="PF01467">
    <property type="entry name" value="CTP_transf_like"/>
    <property type="match status" value="1"/>
</dbReference>
<keyword evidence="3 9" id="KW-0548">Nucleotidyltransferase</keyword>
<accession>A0A7L6N538</accession>
<comment type="pathway">
    <text evidence="9">Cofactor biosynthesis; coenzyme A biosynthesis; CoA from (R)-pantothenate: step 4/5.</text>
</comment>
<dbReference type="HAMAP" id="MF_00151">
    <property type="entry name" value="PPAT_bact"/>
    <property type="match status" value="1"/>
</dbReference>
<evidence type="ECO:0000313" key="12">
    <source>
        <dbReference type="Proteomes" id="UP000512167"/>
    </source>
</evidence>
<dbReference type="PANTHER" id="PTHR21342:SF1">
    <property type="entry name" value="PHOSPHOPANTETHEINE ADENYLYLTRANSFERASE"/>
    <property type="match status" value="1"/>
</dbReference>
<comment type="subcellular location">
    <subcellularLocation>
        <location evidence="9">Cytoplasm</location>
    </subcellularLocation>
</comment>
<reference evidence="11 12" key="1">
    <citation type="submission" date="2020-04" db="EMBL/GenBank/DDBJ databases">
        <authorList>
            <person name="Zheng R.K."/>
            <person name="Sun C.M."/>
        </authorList>
    </citation>
    <scope>NUCLEOTIDE SEQUENCE [LARGE SCALE GENOMIC DNA]</scope>
    <source>
        <strain evidence="12">zrk29</strain>
    </source>
</reference>
<keyword evidence="2 9" id="KW-0808">Transferase</keyword>
<gene>
    <name evidence="9 11" type="primary">coaD</name>
    <name evidence="11" type="ORF">HF295_01965</name>
</gene>
<keyword evidence="1 9" id="KW-0963">Cytoplasm</keyword>
<proteinExistence type="inferred from homology"/>
<dbReference type="Gene3D" id="3.40.50.620">
    <property type="entry name" value="HUPs"/>
    <property type="match status" value="1"/>
</dbReference>
<evidence type="ECO:0000256" key="1">
    <source>
        <dbReference type="ARBA" id="ARBA00022490"/>
    </source>
</evidence>
<comment type="subunit">
    <text evidence="9">Homohexamer.</text>
</comment>